<keyword evidence="3" id="KW-1185">Reference proteome</keyword>
<gene>
    <name evidence="2" type="ORF">AB205_0107950</name>
</gene>
<evidence type="ECO:0000313" key="2">
    <source>
        <dbReference type="EMBL" id="PIO21216.1"/>
    </source>
</evidence>
<organism evidence="2 3">
    <name type="scientific">Aquarana catesbeiana</name>
    <name type="common">American bullfrog</name>
    <name type="synonym">Rana catesbeiana</name>
    <dbReference type="NCBI Taxonomy" id="8400"/>
    <lineage>
        <taxon>Eukaryota</taxon>
        <taxon>Metazoa</taxon>
        <taxon>Chordata</taxon>
        <taxon>Craniata</taxon>
        <taxon>Vertebrata</taxon>
        <taxon>Euteleostomi</taxon>
        <taxon>Amphibia</taxon>
        <taxon>Batrachia</taxon>
        <taxon>Anura</taxon>
        <taxon>Neobatrachia</taxon>
        <taxon>Ranoidea</taxon>
        <taxon>Ranidae</taxon>
        <taxon>Aquarana</taxon>
    </lineage>
</organism>
<accession>A0A2G9R041</accession>
<evidence type="ECO:0000313" key="3">
    <source>
        <dbReference type="Proteomes" id="UP000228934"/>
    </source>
</evidence>
<reference evidence="3" key="1">
    <citation type="journal article" date="2017" name="Nat. Commun.">
        <title>The North American bullfrog draft genome provides insight into hormonal regulation of long noncoding RNA.</title>
        <authorList>
            <person name="Hammond S.A."/>
            <person name="Warren R.L."/>
            <person name="Vandervalk B.P."/>
            <person name="Kucuk E."/>
            <person name="Khan H."/>
            <person name="Gibb E.A."/>
            <person name="Pandoh P."/>
            <person name="Kirk H."/>
            <person name="Zhao Y."/>
            <person name="Jones M."/>
            <person name="Mungall A.J."/>
            <person name="Coope R."/>
            <person name="Pleasance S."/>
            <person name="Moore R.A."/>
            <person name="Holt R.A."/>
            <person name="Round J.M."/>
            <person name="Ohora S."/>
            <person name="Walle B.V."/>
            <person name="Veldhoen N."/>
            <person name="Helbing C.C."/>
            <person name="Birol I."/>
        </authorList>
    </citation>
    <scope>NUCLEOTIDE SEQUENCE [LARGE SCALE GENOMIC DNA]</scope>
</reference>
<proteinExistence type="predicted"/>
<feature type="signal peptide" evidence="1">
    <location>
        <begin position="1"/>
        <end position="19"/>
    </location>
</feature>
<feature type="chain" id="PRO_5013789095" evidence="1">
    <location>
        <begin position="20"/>
        <end position="78"/>
    </location>
</feature>
<evidence type="ECO:0000256" key="1">
    <source>
        <dbReference type="SAM" id="SignalP"/>
    </source>
</evidence>
<dbReference type="Proteomes" id="UP000228934">
    <property type="component" value="Unassembled WGS sequence"/>
</dbReference>
<keyword evidence="1" id="KW-0732">Signal</keyword>
<dbReference type="EMBL" id="KV948499">
    <property type="protein sequence ID" value="PIO21216.1"/>
    <property type="molecule type" value="Genomic_DNA"/>
</dbReference>
<dbReference type="AlphaFoldDB" id="A0A2G9R041"/>
<protein>
    <submittedName>
        <fullName evidence="2">Uncharacterized protein</fullName>
    </submittedName>
</protein>
<feature type="non-terminal residue" evidence="2">
    <location>
        <position position="1"/>
    </location>
</feature>
<sequence length="78" mass="8912">TVFTHIFLIFTHFFQNTTLTIIPTHVECFPAIRHAMWRFSWLGFLASAPEQTTIWGPMLLDASQAQCSSRPFTSVPNV</sequence>
<name>A0A2G9R041_AQUCT</name>